<evidence type="ECO:0000256" key="1">
    <source>
        <dbReference type="SAM" id="Phobius"/>
    </source>
</evidence>
<keyword evidence="1" id="KW-0472">Membrane</keyword>
<feature type="domain" description="Glycosyltransferase 2-like" evidence="2">
    <location>
        <begin position="191"/>
        <end position="362"/>
    </location>
</feature>
<dbReference type="Pfam" id="PF13632">
    <property type="entry name" value="Glyco_trans_2_3"/>
    <property type="match status" value="1"/>
</dbReference>
<dbReference type="InterPro" id="IPR027389">
    <property type="entry name" value="B_mannosylTrfase_Bre-3/Egh"/>
</dbReference>
<organism evidence="3 4">
    <name type="scientific">Aspergillus fijiensis CBS 313.89</name>
    <dbReference type="NCBI Taxonomy" id="1448319"/>
    <lineage>
        <taxon>Eukaryota</taxon>
        <taxon>Fungi</taxon>
        <taxon>Dikarya</taxon>
        <taxon>Ascomycota</taxon>
        <taxon>Pezizomycotina</taxon>
        <taxon>Eurotiomycetes</taxon>
        <taxon>Eurotiomycetidae</taxon>
        <taxon>Eurotiales</taxon>
        <taxon>Aspergillaceae</taxon>
        <taxon>Aspergillus</taxon>
    </lineage>
</organism>
<dbReference type="GeneID" id="63866989"/>
<protein>
    <recommendedName>
        <fullName evidence="2">Glycosyltransferase 2-like domain-containing protein</fullName>
    </recommendedName>
</protein>
<feature type="transmembrane region" description="Helical" evidence="1">
    <location>
        <begin position="70"/>
        <end position="89"/>
    </location>
</feature>
<dbReference type="SUPFAM" id="SSF53448">
    <property type="entry name" value="Nucleotide-diphospho-sugar transferases"/>
    <property type="match status" value="1"/>
</dbReference>
<keyword evidence="1" id="KW-1133">Transmembrane helix</keyword>
<dbReference type="RefSeq" id="XP_040805218.1">
    <property type="nucleotide sequence ID" value="XM_040949654.1"/>
</dbReference>
<dbReference type="InterPro" id="IPR029044">
    <property type="entry name" value="Nucleotide-diphossugar_trans"/>
</dbReference>
<evidence type="ECO:0000313" key="4">
    <source>
        <dbReference type="Proteomes" id="UP000249789"/>
    </source>
</evidence>
<dbReference type="OrthoDB" id="5819582at2759"/>
<dbReference type="InterPro" id="IPR001173">
    <property type="entry name" value="Glyco_trans_2-like"/>
</dbReference>
<accession>A0A8G1RY82</accession>
<dbReference type="GO" id="GO:0005737">
    <property type="term" value="C:cytoplasm"/>
    <property type="evidence" value="ECO:0007669"/>
    <property type="project" value="TreeGrafter"/>
</dbReference>
<dbReference type="PANTHER" id="PTHR16779">
    <property type="entry name" value="BETA-1,4-MANNOSYLTRANSFERASE EGH"/>
    <property type="match status" value="1"/>
</dbReference>
<feature type="transmembrane region" description="Helical" evidence="1">
    <location>
        <begin position="382"/>
        <end position="409"/>
    </location>
</feature>
<dbReference type="Proteomes" id="UP000249789">
    <property type="component" value="Unassembled WGS sequence"/>
</dbReference>
<reference evidence="3 4" key="1">
    <citation type="submission" date="2018-02" db="EMBL/GenBank/DDBJ databases">
        <title>The genomes of Aspergillus section Nigri reveals drivers in fungal speciation.</title>
        <authorList>
            <consortium name="DOE Joint Genome Institute"/>
            <person name="Vesth T.C."/>
            <person name="Nybo J."/>
            <person name="Theobald S."/>
            <person name="Brandl J."/>
            <person name="Frisvad J.C."/>
            <person name="Nielsen K.F."/>
            <person name="Lyhne E.K."/>
            <person name="Kogle M.E."/>
            <person name="Kuo A."/>
            <person name="Riley R."/>
            <person name="Clum A."/>
            <person name="Nolan M."/>
            <person name="Lipzen A."/>
            <person name="Salamov A."/>
            <person name="Henrissat B."/>
            <person name="Wiebenga A."/>
            <person name="De vries R.P."/>
            <person name="Grigoriev I.V."/>
            <person name="Mortensen U.H."/>
            <person name="Andersen M.R."/>
            <person name="Baker S.E."/>
        </authorList>
    </citation>
    <scope>NUCLEOTIDE SEQUENCE [LARGE SCALE GENOMIC DNA]</scope>
    <source>
        <strain evidence="3 4">CBS 313.89</strain>
    </source>
</reference>
<feature type="transmembrane region" description="Helical" evidence="1">
    <location>
        <begin position="28"/>
        <end position="50"/>
    </location>
</feature>
<feature type="transmembrane region" description="Helical" evidence="1">
    <location>
        <begin position="337"/>
        <end position="362"/>
    </location>
</feature>
<sequence>MRSQDEVDLERKPLLDRRSRKLFQILNYNWAIFPSTAFLSFLGVYSLMVWAGVPEAIVQPGVLWTRDCTIITLIITPFLLAQFPPYHILWGMCLPIRPFSYAQAPKQRSFRSLRVVLTVLNTVDLWKPLSQAFRISFVVVVDSAHNPFTTLLPNWVEQLQCPPSFQAARATHKARVLEWYRRHSSLTDRDWVLHLDEETEIDDYLMQACLDFIERGSDDIGMGTIYYNASSHWKHPLTTVAEILRIAENFGRYQLPVRFFRQPLLGFMRGSFLLLNGTVENAVTWDTDCLTEDHWFAYYAAKQGFKFGWLNAIAREQAPSTLGDLLRQRCRMMTMIYGGWAISVSYGFFVWTTFNLAVLLHGRVVACLLEDLDCHATALLDIPVHVVLTVVLAPVVDLVQAATFLWTVVRPTREFTVIRKD</sequence>
<keyword evidence="4" id="KW-1185">Reference proteome</keyword>
<dbReference type="PANTHER" id="PTHR16779:SF1">
    <property type="entry name" value="BETA-1,4-MANNOSYLTRANSFERASE EGH"/>
    <property type="match status" value="1"/>
</dbReference>
<proteinExistence type="predicted"/>
<dbReference type="GO" id="GO:0019187">
    <property type="term" value="F:beta-1,4-mannosyltransferase activity"/>
    <property type="evidence" value="ECO:0007669"/>
    <property type="project" value="InterPro"/>
</dbReference>
<name>A0A8G1RY82_9EURO</name>
<gene>
    <name evidence="3" type="ORF">BO72DRAFT_518531</name>
</gene>
<dbReference type="VEuPathDB" id="FungiDB:BO72DRAFT_518531"/>
<dbReference type="AlphaFoldDB" id="A0A8G1RY82"/>
<dbReference type="EMBL" id="KZ824626">
    <property type="protein sequence ID" value="RAK81208.1"/>
    <property type="molecule type" value="Genomic_DNA"/>
</dbReference>
<evidence type="ECO:0000259" key="2">
    <source>
        <dbReference type="Pfam" id="PF13632"/>
    </source>
</evidence>
<keyword evidence="1" id="KW-0812">Transmembrane</keyword>
<evidence type="ECO:0000313" key="3">
    <source>
        <dbReference type="EMBL" id="RAK81208.1"/>
    </source>
</evidence>